<comment type="caution">
    <text evidence="6">The sequence shown here is derived from an EMBL/GenBank/DDBJ whole genome shotgun (WGS) entry which is preliminary data.</text>
</comment>
<name>A0A931N005_9HYPH</name>
<comment type="similarity">
    <text evidence="1">Belongs to the bacterial luciferase oxidoreductase family.</text>
</comment>
<dbReference type="Pfam" id="PF00296">
    <property type="entry name" value="Bac_luciferase"/>
    <property type="match status" value="1"/>
</dbReference>
<dbReference type="PANTHER" id="PTHR30137">
    <property type="entry name" value="LUCIFERASE-LIKE MONOOXYGENASE"/>
    <property type="match status" value="1"/>
</dbReference>
<keyword evidence="7" id="KW-1185">Reference proteome</keyword>
<dbReference type="RefSeq" id="WP_197311750.1">
    <property type="nucleotide sequence ID" value="NZ_JADZLT010000051.1"/>
</dbReference>
<dbReference type="GO" id="GO:0005829">
    <property type="term" value="C:cytosol"/>
    <property type="evidence" value="ECO:0007669"/>
    <property type="project" value="TreeGrafter"/>
</dbReference>
<evidence type="ECO:0000256" key="1">
    <source>
        <dbReference type="ARBA" id="ARBA00010426"/>
    </source>
</evidence>
<dbReference type="InterPro" id="IPR036661">
    <property type="entry name" value="Luciferase-like_sf"/>
</dbReference>
<evidence type="ECO:0000256" key="4">
    <source>
        <dbReference type="ARBA" id="ARBA00023033"/>
    </source>
</evidence>
<reference evidence="6" key="1">
    <citation type="submission" date="2020-12" db="EMBL/GenBank/DDBJ databases">
        <title>Methylobrevis albus sp. nov., isolated from fresh water lack sediment.</title>
        <authorList>
            <person name="Zou Q."/>
        </authorList>
    </citation>
    <scope>NUCLEOTIDE SEQUENCE</scope>
    <source>
        <strain evidence="6">L22</strain>
    </source>
</reference>
<sequence length="369" mass="40783">MHIGFFTMPIHPLGRDWRETLKEDQEAFLLADELGFSEGYVGEHVTDLAENITNCVVFLATLAGRIKQMRLGTGTVNLPNSHPAAIAAQISMLDHLLDGKFNFGISPGGLLSDAEIFGNLDADRNAMFLEGIDAIMKIWTGEPPYEIDGKYWKISTARTLLPEIGQGIIGKPLQRPHPPVVVTAVAPFSKGVTAAAARGWEPISANFLMPKWVATHRDSYAEGCRQGGRPVDFSNWRVAKSIFVADDAATAREYARGEGSPYVHYFKSLFTKLVKNGRSNLFKEDQSMRDEDLTLDYVLDRLVIHGTPDEVADKLLGFREEVGPFGTLLYAGHDWRDPALAKHSMRLMAEKVMPQINAAIGEDNKEAAE</sequence>
<protein>
    <submittedName>
        <fullName evidence="6">LLM class flavin-dependent oxidoreductase</fullName>
    </submittedName>
</protein>
<dbReference type="PANTHER" id="PTHR30137:SF16">
    <property type="entry name" value="BLL0895 PROTEIN"/>
    <property type="match status" value="1"/>
</dbReference>
<keyword evidence="3" id="KW-0560">Oxidoreductase</keyword>
<dbReference type="InterPro" id="IPR050766">
    <property type="entry name" value="Bact_Lucif_Oxidored"/>
</dbReference>
<evidence type="ECO:0000256" key="2">
    <source>
        <dbReference type="ARBA" id="ARBA00022630"/>
    </source>
</evidence>
<dbReference type="GO" id="GO:0016705">
    <property type="term" value="F:oxidoreductase activity, acting on paired donors, with incorporation or reduction of molecular oxygen"/>
    <property type="evidence" value="ECO:0007669"/>
    <property type="project" value="InterPro"/>
</dbReference>
<evidence type="ECO:0000313" key="6">
    <source>
        <dbReference type="EMBL" id="MBH0238659.1"/>
    </source>
</evidence>
<dbReference type="EMBL" id="JADZLT010000051">
    <property type="protein sequence ID" value="MBH0238659.1"/>
    <property type="molecule type" value="Genomic_DNA"/>
</dbReference>
<evidence type="ECO:0000313" key="7">
    <source>
        <dbReference type="Proteomes" id="UP000631694"/>
    </source>
</evidence>
<keyword evidence="4" id="KW-0503">Monooxygenase</keyword>
<evidence type="ECO:0000259" key="5">
    <source>
        <dbReference type="Pfam" id="PF00296"/>
    </source>
</evidence>
<accession>A0A931N005</accession>
<proteinExistence type="inferred from homology"/>
<organism evidence="6 7">
    <name type="scientific">Methylobrevis albus</name>
    <dbReference type="NCBI Taxonomy" id="2793297"/>
    <lineage>
        <taxon>Bacteria</taxon>
        <taxon>Pseudomonadati</taxon>
        <taxon>Pseudomonadota</taxon>
        <taxon>Alphaproteobacteria</taxon>
        <taxon>Hyphomicrobiales</taxon>
        <taxon>Pleomorphomonadaceae</taxon>
        <taxon>Methylobrevis</taxon>
    </lineage>
</organism>
<gene>
    <name evidence="6" type="ORF">I5731_12555</name>
</gene>
<feature type="domain" description="Luciferase-like" evidence="5">
    <location>
        <begin position="1"/>
        <end position="320"/>
    </location>
</feature>
<dbReference type="AlphaFoldDB" id="A0A931N005"/>
<dbReference type="GO" id="GO:0004497">
    <property type="term" value="F:monooxygenase activity"/>
    <property type="evidence" value="ECO:0007669"/>
    <property type="project" value="UniProtKB-KW"/>
</dbReference>
<dbReference type="SUPFAM" id="SSF51679">
    <property type="entry name" value="Bacterial luciferase-like"/>
    <property type="match status" value="1"/>
</dbReference>
<dbReference type="Proteomes" id="UP000631694">
    <property type="component" value="Unassembled WGS sequence"/>
</dbReference>
<keyword evidence="2" id="KW-0285">Flavoprotein</keyword>
<dbReference type="InterPro" id="IPR011251">
    <property type="entry name" value="Luciferase-like_dom"/>
</dbReference>
<dbReference type="Gene3D" id="3.20.20.30">
    <property type="entry name" value="Luciferase-like domain"/>
    <property type="match status" value="1"/>
</dbReference>
<evidence type="ECO:0000256" key="3">
    <source>
        <dbReference type="ARBA" id="ARBA00023002"/>
    </source>
</evidence>